<proteinExistence type="predicted"/>
<comment type="caution">
    <text evidence="2">The sequence shown here is derived from an EMBL/GenBank/DDBJ whole genome shotgun (WGS) entry which is preliminary data.</text>
</comment>
<feature type="region of interest" description="Disordered" evidence="1">
    <location>
        <begin position="12"/>
        <end position="31"/>
    </location>
</feature>
<reference evidence="2" key="1">
    <citation type="submission" date="2021-02" db="EMBL/GenBank/DDBJ databases">
        <authorList>
            <person name="Nowell W R."/>
        </authorList>
    </citation>
    <scope>NUCLEOTIDE SEQUENCE</scope>
</reference>
<evidence type="ECO:0000313" key="2">
    <source>
        <dbReference type="EMBL" id="CAF4533432.1"/>
    </source>
</evidence>
<organism evidence="2 4">
    <name type="scientific">Rotaria socialis</name>
    <dbReference type="NCBI Taxonomy" id="392032"/>
    <lineage>
        <taxon>Eukaryota</taxon>
        <taxon>Metazoa</taxon>
        <taxon>Spiralia</taxon>
        <taxon>Gnathifera</taxon>
        <taxon>Rotifera</taxon>
        <taxon>Eurotatoria</taxon>
        <taxon>Bdelloidea</taxon>
        <taxon>Philodinida</taxon>
        <taxon>Philodinidae</taxon>
        <taxon>Rotaria</taxon>
    </lineage>
</organism>
<protein>
    <submittedName>
        <fullName evidence="2">Uncharacterized protein</fullName>
    </submittedName>
</protein>
<gene>
    <name evidence="3" type="ORF">TOA249_LOCUS7860</name>
    <name evidence="2" type="ORF">TSG867_LOCUS23433</name>
</gene>
<accession>A0A820XI53</accession>
<dbReference type="Proteomes" id="UP000663838">
    <property type="component" value="Unassembled WGS sequence"/>
</dbReference>
<name>A0A820XI53_9BILA</name>
<dbReference type="Proteomes" id="UP000663862">
    <property type="component" value="Unassembled WGS sequence"/>
</dbReference>
<evidence type="ECO:0000313" key="4">
    <source>
        <dbReference type="Proteomes" id="UP000663862"/>
    </source>
</evidence>
<evidence type="ECO:0000313" key="3">
    <source>
        <dbReference type="EMBL" id="CAF4560037.1"/>
    </source>
</evidence>
<dbReference type="AlphaFoldDB" id="A0A820XI53"/>
<dbReference type="EMBL" id="CAJOBS010000361">
    <property type="protein sequence ID" value="CAF4560037.1"/>
    <property type="molecule type" value="Genomic_DNA"/>
</dbReference>
<dbReference type="EMBL" id="CAJOBQ010002017">
    <property type="protein sequence ID" value="CAF4533432.1"/>
    <property type="molecule type" value="Genomic_DNA"/>
</dbReference>
<sequence>MTNTIKQFNEAKTNTRYQQEQQRNKRNSSNFKVITNEKTFELTKSSSKQFADHLPSPLQLYSELERWEKKYKMNDQDRWKQEQINEYERSIAMQQLLVLEDEIEQTNQIATAQQFLHKQKQNSNIQQLIQYELWE</sequence>
<evidence type="ECO:0000256" key="1">
    <source>
        <dbReference type="SAM" id="MobiDB-lite"/>
    </source>
</evidence>